<reference evidence="2 3" key="1">
    <citation type="journal article" date="2006" name="Syst. Appl. Microbiol.">
        <title>Anoxybacillus amylolyticus sp. nov., a thermophilic amylase producing bacterium isolated from Mount Rittmann (Antarctica).</title>
        <authorList>
            <person name="Poli A."/>
            <person name="Esposito E."/>
            <person name="Lama L."/>
            <person name="Orlando P."/>
            <person name="Nicolaus G."/>
            <person name="de Appolonia F."/>
            <person name="Gambacorta A."/>
            <person name="Nicolaus B."/>
        </authorList>
    </citation>
    <scope>NUCLEOTIDE SEQUENCE [LARGE SCALE GENOMIC DNA]</scope>
    <source>
        <strain evidence="2 3">DSM 15939</strain>
    </source>
</reference>
<evidence type="ECO:0000313" key="2">
    <source>
        <dbReference type="EMBL" id="ANB61396.1"/>
    </source>
</evidence>
<evidence type="ECO:0000256" key="1">
    <source>
        <dbReference type="SAM" id="MobiDB-lite"/>
    </source>
</evidence>
<dbReference type="OrthoDB" id="2940720at2"/>
<evidence type="ECO:0000313" key="3">
    <source>
        <dbReference type="Proteomes" id="UP000076865"/>
    </source>
</evidence>
<feature type="compositionally biased region" description="Basic and acidic residues" evidence="1">
    <location>
        <begin position="1"/>
        <end position="11"/>
    </location>
</feature>
<gene>
    <name evidence="2" type="ORF">GFC30_869</name>
</gene>
<feature type="region of interest" description="Disordered" evidence="1">
    <location>
        <begin position="1"/>
        <end position="20"/>
    </location>
</feature>
<organism evidence="2 3">
    <name type="scientific">Anoxybacteroides amylolyticum</name>
    <dbReference type="NCBI Taxonomy" id="294699"/>
    <lineage>
        <taxon>Bacteria</taxon>
        <taxon>Bacillati</taxon>
        <taxon>Bacillota</taxon>
        <taxon>Bacilli</taxon>
        <taxon>Bacillales</taxon>
        <taxon>Anoxybacillaceae</taxon>
        <taxon>Anoxybacteroides</taxon>
    </lineage>
</organism>
<keyword evidence="3" id="KW-1185">Reference proteome</keyword>
<sequence length="42" mass="4707">MAEKRKAEKTKSTLSSAQEVSYARDFKMADQAGGYTTKKARH</sequence>
<proteinExistence type="predicted"/>
<dbReference type="PATRIC" id="fig|294699.3.peg.878"/>
<dbReference type="Pfam" id="PF14152">
    <property type="entry name" value="YfhE"/>
    <property type="match status" value="1"/>
</dbReference>
<dbReference type="KEGG" id="aamy:GFC30_869"/>
<dbReference type="EMBL" id="CP015438">
    <property type="protein sequence ID" value="ANB61396.1"/>
    <property type="molecule type" value="Genomic_DNA"/>
</dbReference>
<dbReference type="RefSeq" id="WP_084256191.1">
    <property type="nucleotide sequence ID" value="NZ_CP015438.1"/>
</dbReference>
<dbReference type="InterPro" id="IPR025437">
    <property type="entry name" value="YfhE-like"/>
</dbReference>
<dbReference type="Proteomes" id="UP000076865">
    <property type="component" value="Chromosome"/>
</dbReference>
<protein>
    <submittedName>
        <fullName evidence="2">YfhE-like family protein</fullName>
    </submittedName>
</protein>
<accession>A0A160F4T1</accession>
<name>A0A160F4T1_9BACL</name>
<dbReference type="AlphaFoldDB" id="A0A160F4T1"/>